<dbReference type="GO" id="GO:0046872">
    <property type="term" value="F:metal ion binding"/>
    <property type="evidence" value="ECO:0007669"/>
    <property type="project" value="UniProtKB-KW"/>
</dbReference>
<dbReference type="Pfam" id="PF00355">
    <property type="entry name" value="Rieske"/>
    <property type="match status" value="1"/>
</dbReference>
<gene>
    <name evidence="7" type="ORF">Goari_008258</name>
</gene>
<keyword evidence="3" id="KW-0809">Transit peptide</keyword>
<dbReference type="GO" id="GO:0016491">
    <property type="term" value="F:oxidoreductase activity"/>
    <property type="evidence" value="ECO:0007669"/>
    <property type="project" value="TreeGrafter"/>
</dbReference>
<dbReference type="PANTHER" id="PTHR21266">
    <property type="entry name" value="IRON-SULFUR DOMAIN CONTAINING PROTEIN"/>
    <property type="match status" value="1"/>
</dbReference>
<evidence type="ECO:0000313" key="7">
    <source>
        <dbReference type="EMBL" id="MBA0690593.1"/>
    </source>
</evidence>
<dbReference type="EMBL" id="JABFAA010000009">
    <property type="protein sequence ID" value="MBA0690593.1"/>
    <property type="molecule type" value="Genomic_DNA"/>
</dbReference>
<comment type="caution">
    <text evidence="7">The sequence shown here is derived from an EMBL/GenBank/DDBJ whole genome shotgun (WGS) entry which is preliminary data.</text>
</comment>
<protein>
    <recommendedName>
        <fullName evidence="6">Rieske domain-containing protein</fullName>
    </recommendedName>
</protein>
<evidence type="ECO:0000256" key="1">
    <source>
        <dbReference type="ARBA" id="ARBA00022714"/>
    </source>
</evidence>
<evidence type="ECO:0000256" key="5">
    <source>
        <dbReference type="ARBA" id="ARBA00023014"/>
    </source>
</evidence>
<dbReference type="GO" id="GO:0045036">
    <property type="term" value="P:protein targeting to chloroplast"/>
    <property type="evidence" value="ECO:0007669"/>
    <property type="project" value="TreeGrafter"/>
</dbReference>
<dbReference type="GO" id="GO:0051537">
    <property type="term" value="F:2 iron, 2 sulfur cluster binding"/>
    <property type="evidence" value="ECO:0007669"/>
    <property type="project" value="UniProtKB-KW"/>
</dbReference>
<accession>A0A7J8XTJ2</accession>
<dbReference type="SUPFAM" id="SSF50022">
    <property type="entry name" value="ISP domain"/>
    <property type="match status" value="1"/>
</dbReference>
<dbReference type="GO" id="GO:0009507">
    <property type="term" value="C:chloroplast"/>
    <property type="evidence" value="ECO:0007669"/>
    <property type="project" value="TreeGrafter"/>
</dbReference>
<dbReference type="PROSITE" id="PS51296">
    <property type="entry name" value="RIESKE"/>
    <property type="match status" value="1"/>
</dbReference>
<evidence type="ECO:0000256" key="2">
    <source>
        <dbReference type="ARBA" id="ARBA00022723"/>
    </source>
</evidence>
<feature type="non-terminal residue" evidence="7">
    <location>
        <position position="194"/>
    </location>
</feature>
<evidence type="ECO:0000256" key="3">
    <source>
        <dbReference type="ARBA" id="ARBA00022946"/>
    </source>
</evidence>
<name>A0A7J8XTJ2_GOSAI</name>
<reference evidence="7 8" key="1">
    <citation type="journal article" date="2019" name="Genome Biol. Evol.">
        <title>Insights into the evolution of the New World diploid cottons (Gossypium, subgenus Houzingenia) based on genome sequencing.</title>
        <authorList>
            <person name="Grover C.E."/>
            <person name="Arick M.A. 2nd"/>
            <person name="Thrash A."/>
            <person name="Conover J.L."/>
            <person name="Sanders W.S."/>
            <person name="Peterson D.G."/>
            <person name="Frelichowski J.E."/>
            <person name="Scheffler J.A."/>
            <person name="Scheffler B.E."/>
            <person name="Wendel J.F."/>
        </authorList>
    </citation>
    <scope>NUCLEOTIDE SEQUENCE [LARGE SCALE GENOMIC DNA]</scope>
    <source>
        <strain evidence="7">185</strain>
        <tissue evidence="7">Leaf</tissue>
    </source>
</reference>
<dbReference type="InterPro" id="IPR050584">
    <property type="entry name" value="Cholesterol_7-desaturase"/>
</dbReference>
<dbReference type="AlphaFoldDB" id="A0A7J8XTJ2"/>
<keyword evidence="8" id="KW-1185">Reference proteome</keyword>
<dbReference type="Gene3D" id="2.102.10.10">
    <property type="entry name" value="Rieske [2Fe-2S] iron-sulphur domain"/>
    <property type="match status" value="1"/>
</dbReference>
<dbReference type="PANTHER" id="PTHR21266:SF29">
    <property type="entry name" value="PROTEIN TIC 55, CHLOROPLASTIC"/>
    <property type="match status" value="1"/>
</dbReference>
<evidence type="ECO:0000259" key="6">
    <source>
        <dbReference type="PROSITE" id="PS51296"/>
    </source>
</evidence>
<keyword evidence="2" id="KW-0479">Metal-binding</keyword>
<organism evidence="7 8">
    <name type="scientific">Gossypium aridum</name>
    <name type="common">American cotton</name>
    <name type="synonym">Erioxylum aridum</name>
    <dbReference type="NCBI Taxonomy" id="34290"/>
    <lineage>
        <taxon>Eukaryota</taxon>
        <taxon>Viridiplantae</taxon>
        <taxon>Streptophyta</taxon>
        <taxon>Embryophyta</taxon>
        <taxon>Tracheophyta</taxon>
        <taxon>Spermatophyta</taxon>
        <taxon>Magnoliopsida</taxon>
        <taxon>eudicotyledons</taxon>
        <taxon>Gunneridae</taxon>
        <taxon>Pentapetalae</taxon>
        <taxon>rosids</taxon>
        <taxon>malvids</taxon>
        <taxon>Malvales</taxon>
        <taxon>Malvaceae</taxon>
        <taxon>Malvoideae</taxon>
        <taxon>Gossypium</taxon>
    </lineage>
</organism>
<sequence>MALSLSPCFPHTTYLSKPLSTSKLTTTSVSFNNPLLGFKPVNLRNNQVRCHAVTDLKSASSLDQSKGEGDDRSEEKSKGDRIVADYNWTEEWYPLYLTKDVPDDAPLGLTVFDQQLVLYKDGNGVLHCYQDRCPHRLAKLSEGQLIDGRLECLYHGWQFEGNGKCVKIPQIPADAKIPRSVCVKTYDVKESQGV</sequence>
<evidence type="ECO:0000256" key="4">
    <source>
        <dbReference type="ARBA" id="ARBA00023004"/>
    </source>
</evidence>
<keyword evidence="4" id="KW-0408">Iron</keyword>
<evidence type="ECO:0000313" key="8">
    <source>
        <dbReference type="Proteomes" id="UP000593577"/>
    </source>
</evidence>
<keyword evidence="5" id="KW-0411">Iron-sulfur</keyword>
<keyword evidence="1" id="KW-0001">2Fe-2S</keyword>
<proteinExistence type="predicted"/>
<feature type="domain" description="Rieske" evidence="6">
    <location>
        <begin position="92"/>
        <end position="194"/>
    </location>
</feature>
<dbReference type="InterPro" id="IPR017941">
    <property type="entry name" value="Rieske_2Fe-2S"/>
</dbReference>
<dbReference type="InterPro" id="IPR036922">
    <property type="entry name" value="Rieske_2Fe-2S_sf"/>
</dbReference>
<dbReference type="Proteomes" id="UP000593577">
    <property type="component" value="Unassembled WGS sequence"/>
</dbReference>